<proteinExistence type="predicted"/>
<comment type="caution">
    <text evidence="1">The sequence shown here is derived from an EMBL/GenBank/DDBJ whole genome shotgun (WGS) entry which is preliminary data.</text>
</comment>
<gene>
    <name evidence="1" type="ORF">Ccrd_015130</name>
</gene>
<protein>
    <submittedName>
        <fullName evidence="1">Uncharacterized protein</fullName>
    </submittedName>
</protein>
<name>A0A103YCF3_CYNCS</name>
<dbReference type="Gramene" id="KVI06520">
    <property type="protein sequence ID" value="KVI06520"/>
    <property type="gene ID" value="Ccrd_015130"/>
</dbReference>
<evidence type="ECO:0000313" key="1">
    <source>
        <dbReference type="EMBL" id="KVI06520.1"/>
    </source>
</evidence>
<keyword evidence="2" id="KW-1185">Reference proteome</keyword>
<evidence type="ECO:0000313" key="2">
    <source>
        <dbReference type="Proteomes" id="UP000243975"/>
    </source>
</evidence>
<dbReference type="AlphaFoldDB" id="A0A103YCF3"/>
<reference evidence="1 2" key="1">
    <citation type="journal article" date="2016" name="Sci. Rep.">
        <title>The genome sequence of the outbreeding globe artichoke constructed de novo incorporating a phase-aware low-pass sequencing strategy of F1 progeny.</title>
        <authorList>
            <person name="Scaglione D."/>
            <person name="Reyes-Chin-Wo S."/>
            <person name="Acquadro A."/>
            <person name="Froenicke L."/>
            <person name="Portis E."/>
            <person name="Beitel C."/>
            <person name="Tirone M."/>
            <person name="Mauro R."/>
            <person name="Lo Monaco A."/>
            <person name="Mauromicale G."/>
            <person name="Faccioli P."/>
            <person name="Cattivelli L."/>
            <person name="Rieseberg L."/>
            <person name="Michelmore R."/>
            <person name="Lanteri S."/>
        </authorList>
    </citation>
    <scope>NUCLEOTIDE SEQUENCE [LARGE SCALE GENOMIC DNA]</scope>
    <source>
        <strain evidence="1">2C</strain>
    </source>
</reference>
<sequence>MADPPKHFFKLIPPPFKHNLTPPTTPLFPSLEMETRNNHELVIQSELPIIQPVSWGGIVSDEAVKKSDDVKVVSTTQYDTTVVSSEHAPLLPLELAYDIGKSLGRVQSCE</sequence>
<dbReference type="Proteomes" id="UP000243975">
    <property type="component" value="Unassembled WGS sequence"/>
</dbReference>
<organism evidence="1 2">
    <name type="scientific">Cynara cardunculus var. scolymus</name>
    <name type="common">Globe artichoke</name>
    <name type="synonym">Cynara scolymus</name>
    <dbReference type="NCBI Taxonomy" id="59895"/>
    <lineage>
        <taxon>Eukaryota</taxon>
        <taxon>Viridiplantae</taxon>
        <taxon>Streptophyta</taxon>
        <taxon>Embryophyta</taxon>
        <taxon>Tracheophyta</taxon>
        <taxon>Spermatophyta</taxon>
        <taxon>Magnoliopsida</taxon>
        <taxon>eudicotyledons</taxon>
        <taxon>Gunneridae</taxon>
        <taxon>Pentapetalae</taxon>
        <taxon>asterids</taxon>
        <taxon>campanulids</taxon>
        <taxon>Asterales</taxon>
        <taxon>Asteraceae</taxon>
        <taxon>Carduoideae</taxon>
        <taxon>Cardueae</taxon>
        <taxon>Carduinae</taxon>
        <taxon>Cynara</taxon>
    </lineage>
</organism>
<accession>A0A103YCF3</accession>
<dbReference type="EMBL" id="LEKV01001809">
    <property type="protein sequence ID" value="KVI06520.1"/>
    <property type="molecule type" value="Genomic_DNA"/>
</dbReference>